<sequence length="260" mass="30583">MNNLEIRVLSLPDAYARRTKFQERFSLVSKLKFQFFDGVYGKNIPDEILKSIYDDKKAKLKINRSMTVGEIGATYSHYLIYKDAYEKSLDYLIVLEDDSFVDENFDEVINRLLVKITPDDDAIIFIQEHTLDSKVIFSRKKDKLKNGFELVKMLGSSQYFVGSYGYILTKKSINKIIQNYLPIYCVCDHWFFIKKDSKIESFYCVSPSLVYTNDEDIRLVDSFINEERKNVLKNRGVSRIGRIKIIIKRVVLRLLNKDWE</sequence>
<reference evidence="2 3" key="1">
    <citation type="submission" date="2018-06" db="EMBL/GenBank/DDBJ databases">
        <title>Draft genome sequence of mcr-1-harboring Escherichia coli isolated from wound infection of a hospitalized patient, in Bolivia.</title>
        <authorList>
            <person name="Munoz M.E."/>
            <person name="Moura Q."/>
            <person name="Ventura P.R.M."/>
            <person name="Bustos L.R."/>
            <person name="Ovando B.G."/>
            <person name="Terrazas D.I.V."/>
            <person name="Yarhui N.B."/>
            <person name="Cerdeira L."/>
            <person name="Lincopan N."/>
        </authorList>
    </citation>
    <scope>NUCLEOTIDE SEQUENCE [LARGE SCALE GENOMIC DNA]</scope>
    <source>
        <strain evidence="2 3">EcMLT</strain>
    </source>
</reference>
<name>A0A2W6P545_ECOLX</name>
<proteinExistence type="predicted"/>
<dbReference type="CDD" id="cd06532">
    <property type="entry name" value="Glyco_transf_25"/>
    <property type="match status" value="1"/>
</dbReference>
<organism evidence="2 3">
    <name type="scientific">Escherichia coli</name>
    <dbReference type="NCBI Taxonomy" id="562"/>
    <lineage>
        <taxon>Bacteria</taxon>
        <taxon>Pseudomonadati</taxon>
        <taxon>Pseudomonadota</taxon>
        <taxon>Gammaproteobacteria</taxon>
        <taxon>Enterobacterales</taxon>
        <taxon>Enterobacteriaceae</taxon>
        <taxon>Escherichia</taxon>
    </lineage>
</organism>
<evidence type="ECO:0000313" key="2">
    <source>
        <dbReference type="EMBL" id="PZT63479.1"/>
    </source>
</evidence>
<evidence type="ECO:0000259" key="1">
    <source>
        <dbReference type="Pfam" id="PF01755"/>
    </source>
</evidence>
<feature type="domain" description="Glycosyl transferase family 25" evidence="1">
    <location>
        <begin position="6"/>
        <end position="188"/>
    </location>
</feature>
<dbReference type="Proteomes" id="UP000249482">
    <property type="component" value="Unassembled WGS sequence"/>
</dbReference>
<protein>
    <recommendedName>
        <fullName evidence="1">Glycosyl transferase family 25 domain-containing protein</fullName>
    </recommendedName>
</protein>
<dbReference type="InterPro" id="IPR002654">
    <property type="entry name" value="Glyco_trans_25"/>
</dbReference>
<dbReference type="EMBL" id="QKWZ01000844">
    <property type="protein sequence ID" value="PZT63479.1"/>
    <property type="molecule type" value="Genomic_DNA"/>
</dbReference>
<gene>
    <name evidence="2" type="ORF">DNQ45_25260</name>
</gene>
<comment type="caution">
    <text evidence="2">The sequence shown here is derived from an EMBL/GenBank/DDBJ whole genome shotgun (WGS) entry which is preliminary data.</text>
</comment>
<accession>A0A2W6P545</accession>
<dbReference type="Pfam" id="PF01755">
    <property type="entry name" value="Glyco_transf_25"/>
    <property type="match status" value="1"/>
</dbReference>
<dbReference type="AlphaFoldDB" id="A0A2W6P545"/>
<evidence type="ECO:0000313" key="3">
    <source>
        <dbReference type="Proteomes" id="UP000249482"/>
    </source>
</evidence>
<dbReference type="RefSeq" id="WP_088376081.1">
    <property type="nucleotide sequence ID" value="NZ_BLCT01000194.1"/>
</dbReference>